<evidence type="ECO:0000256" key="3">
    <source>
        <dbReference type="ARBA" id="ARBA00022729"/>
    </source>
</evidence>
<dbReference type="InterPro" id="IPR033985">
    <property type="entry name" value="SusD-like_N"/>
</dbReference>
<dbReference type="Pfam" id="PF07980">
    <property type="entry name" value="SusD_RagB"/>
    <property type="match status" value="1"/>
</dbReference>
<dbReference type="AlphaFoldDB" id="A0A1M7KQA6"/>
<dbReference type="InterPro" id="IPR011990">
    <property type="entry name" value="TPR-like_helical_dom_sf"/>
</dbReference>
<evidence type="ECO:0000259" key="7">
    <source>
        <dbReference type="Pfam" id="PF07980"/>
    </source>
</evidence>
<dbReference type="EMBL" id="FRCJ01000005">
    <property type="protein sequence ID" value="SHM67372.1"/>
    <property type="molecule type" value="Genomic_DNA"/>
</dbReference>
<dbReference type="InterPro" id="IPR012944">
    <property type="entry name" value="SusD_RagB_dom"/>
</dbReference>
<feature type="chain" id="PRO_5009927667" evidence="6">
    <location>
        <begin position="22"/>
        <end position="584"/>
    </location>
</feature>
<dbReference type="GO" id="GO:0009279">
    <property type="term" value="C:cell outer membrane"/>
    <property type="evidence" value="ECO:0007669"/>
    <property type="project" value="UniProtKB-SubCell"/>
</dbReference>
<feature type="signal peptide" evidence="6">
    <location>
        <begin position="1"/>
        <end position="21"/>
    </location>
</feature>
<name>A0A1M7KQA6_XYLRU</name>
<keyword evidence="5" id="KW-0998">Cell outer membrane</keyword>
<evidence type="ECO:0000256" key="5">
    <source>
        <dbReference type="ARBA" id="ARBA00023237"/>
    </source>
</evidence>
<protein>
    <submittedName>
        <fullName evidence="9">Starch-binding associating with outer membrane</fullName>
    </submittedName>
</protein>
<dbReference type="Proteomes" id="UP000184280">
    <property type="component" value="Unassembled WGS sequence"/>
</dbReference>
<evidence type="ECO:0000259" key="8">
    <source>
        <dbReference type="Pfam" id="PF14322"/>
    </source>
</evidence>
<proteinExistence type="inferred from homology"/>
<evidence type="ECO:0000313" key="10">
    <source>
        <dbReference type="Proteomes" id="UP000184280"/>
    </source>
</evidence>
<feature type="domain" description="RagB/SusD" evidence="7">
    <location>
        <begin position="324"/>
        <end position="581"/>
    </location>
</feature>
<dbReference type="OrthoDB" id="5694214at2"/>
<comment type="similarity">
    <text evidence="2">Belongs to the SusD family.</text>
</comment>
<dbReference type="Pfam" id="PF14322">
    <property type="entry name" value="SusD-like_3"/>
    <property type="match status" value="1"/>
</dbReference>
<accession>A0A1M7KQA6</accession>
<dbReference type="SUPFAM" id="SSF48452">
    <property type="entry name" value="TPR-like"/>
    <property type="match status" value="1"/>
</dbReference>
<evidence type="ECO:0000256" key="4">
    <source>
        <dbReference type="ARBA" id="ARBA00023136"/>
    </source>
</evidence>
<organism evidence="9 10">
    <name type="scientific">Xylanibacter ruminicola</name>
    <name type="common">Prevotella ruminicola</name>
    <dbReference type="NCBI Taxonomy" id="839"/>
    <lineage>
        <taxon>Bacteria</taxon>
        <taxon>Pseudomonadati</taxon>
        <taxon>Bacteroidota</taxon>
        <taxon>Bacteroidia</taxon>
        <taxon>Bacteroidales</taxon>
        <taxon>Prevotellaceae</taxon>
        <taxon>Xylanibacter</taxon>
    </lineage>
</organism>
<feature type="domain" description="SusD-like N-terminal" evidence="8">
    <location>
        <begin position="102"/>
        <end position="168"/>
    </location>
</feature>
<dbReference type="RefSeq" id="WP_073045989.1">
    <property type="nucleotide sequence ID" value="NZ_FOLF01000001.1"/>
</dbReference>
<evidence type="ECO:0000256" key="6">
    <source>
        <dbReference type="SAM" id="SignalP"/>
    </source>
</evidence>
<evidence type="ECO:0000256" key="1">
    <source>
        <dbReference type="ARBA" id="ARBA00004442"/>
    </source>
</evidence>
<evidence type="ECO:0000313" key="9">
    <source>
        <dbReference type="EMBL" id="SHM67372.1"/>
    </source>
</evidence>
<comment type="subcellular location">
    <subcellularLocation>
        <location evidence="1">Cell outer membrane</location>
    </subcellularLocation>
</comment>
<keyword evidence="4" id="KW-0472">Membrane</keyword>
<evidence type="ECO:0000256" key="2">
    <source>
        <dbReference type="ARBA" id="ARBA00006275"/>
    </source>
</evidence>
<reference evidence="9 10" key="1">
    <citation type="submission" date="2016-11" db="EMBL/GenBank/DDBJ databases">
        <authorList>
            <person name="Jaros S."/>
            <person name="Januszkiewicz K."/>
            <person name="Wedrychowicz H."/>
        </authorList>
    </citation>
    <scope>NUCLEOTIDE SEQUENCE [LARGE SCALE GENOMIC DNA]</scope>
    <source>
        <strain evidence="9 10">BPI-34</strain>
    </source>
</reference>
<keyword evidence="3 6" id="KW-0732">Signal</keyword>
<gene>
    <name evidence="9" type="ORF">SAMN04488494_2391</name>
</gene>
<dbReference type="Gene3D" id="1.25.40.390">
    <property type="match status" value="1"/>
</dbReference>
<sequence length="584" mass="64950">MKKILFSVALLSAGMMCTSCDQDLLEIEQKATSSTGNFYKTDADAESAVTAMYATYIGEIGGTEGIWNAYITGINYASDDVFAAGGDMADHTGFRELNEFRYDASFGPVSTLYNHIYKAIYSANLVINYFGGELADTPTKKQAVAEARVMRAWAHMLAAQVYYQPPLVDHLITTDKPSNDISQKEIFDWCVKECEEAANDLPERKGQTDKEGAWRVTKGFAQFVGGKSALFAGDNAKAASLLKPLVESSNYALVPGERFRDLFHVEGDGCEEKIFEFNYTTNTAIGGVWGGSIQRGRWMVANVLNWRGDDIVGGGKNPQICATGGWGGGSINQDFAHKMLANDGDSYRRKATFLTSDEFFYDAKLCPWADDVEAGGKLSTRAEKELDENRGITKSAGSFSRSDVMEVKMMCHPKDVDLSVGDNCNNTNLCLARLGEAYLLYAEACLASGNSSEALKYVNKIQQRAGSKTISSSVDLQTIQDEKQYELWFEGCRWFDIVRWGIAKQCYDKVLDNIPLQWDEYWNPSDGSAPKTKPHKLYYKIHHPFKDAGINLQFVAGKNEYWPIPQTVIEINDQMHQVRGWANN</sequence>